<comment type="similarity">
    <text evidence="2">Belongs to the major facilitator superfamily. Folate-biopterin transporter (TC 2.A.71) family.</text>
</comment>
<accession>A0A0S4INN8</accession>
<feature type="transmembrane region" description="Helical" evidence="8">
    <location>
        <begin position="60"/>
        <end position="79"/>
    </location>
</feature>
<dbReference type="AlphaFoldDB" id="A0A0S4INN8"/>
<reference evidence="10" key="1">
    <citation type="submission" date="2015-09" db="EMBL/GenBank/DDBJ databases">
        <authorList>
            <consortium name="Pathogen Informatics"/>
        </authorList>
    </citation>
    <scope>NUCLEOTIDE SEQUENCE [LARGE SCALE GENOMIC DNA]</scope>
    <source>
        <strain evidence="10">Lake Konstanz</strain>
    </source>
</reference>
<proteinExistence type="inferred from homology"/>
<evidence type="ECO:0000256" key="8">
    <source>
        <dbReference type="SAM" id="Phobius"/>
    </source>
</evidence>
<dbReference type="InterPro" id="IPR004324">
    <property type="entry name" value="FBT"/>
</dbReference>
<evidence type="ECO:0000256" key="2">
    <source>
        <dbReference type="ARBA" id="ARBA00007015"/>
    </source>
</evidence>
<feature type="transmembrane region" description="Helical" evidence="8">
    <location>
        <begin position="329"/>
        <end position="346"/>
    </location>
</feature>
<keyword evidence="4 8" id="KW-0812">Transmembrane</keyword>
<evidence type="ECO:0000313" key="10">
    <source>
        <dbReference type="Proteomes" id="UP000051952"/>
    </source>
</evidence>
<dbReference type="VEuPathDB" id="TriTrypDB:BSAL_64930"/>
<dbReference type="PANTHER" id="PTHR31585:SF51">
    <property type="entry name" value="TRANSPORTER, PUTATIVE-RELATED"/>
    <property type="match status" value="1"/>
</dbReference>
<comment type="subcellular location">
    <subcellularLocation>
        <location evidence="1">Membrane</location>
        <topology evidence="1">Multi-pass membrane protein</topology>
    </subcellularLocation>
</comment>
<keyword evidence="10" id="KW-1185">Reference proteome</keyword>
<protein>
    <submittedName>
        <fullName evidence="9">ADP-ribose pyrophosphatase, putative</fullName>
    </submittedName>
</protein>
<dbReference type="GO" id="GO:0016020">
    <property type="term" value="C:membrane"/>
    <property type="evidence" value="ECO:0007669"/>
    <property type="project" value="UniProtKB-SubCell"/>
</dbReference>
<feature type="transmembrane region" description="Helical" evidence="8">
    <location>
        <begin position="156"/>
        <end position="175"/>
    </location>
</feature>
<dbReference type="NCBIfam" id="TIGR00788">
    <property type="entry name" value="fbt"/>
    <property type="match status" value="1"/>
</dbReference>
<keyword evidence="6 8" id="KW-0472">Membrane</keyword>
<feature type="compositionally biased region" description="Low complexity" evidence="7">
    <location>
        <begin position="560"/>
        <end position="590"/>
    </location>
</feature>
<sequence length="648" mass="70910">MALDPRPFFNLLVDAFTGRFLLLVSVVYFAVKGFAFRALMNVELPYFKNYLNISGDTYQTYYNVTMMSFAVKPLVGVISDNLPIFGYRKRFYVVLYCVIGGAATTIATQVEASPSSGSLAAALLFAAMLGIAATDLLCEGKYSEIMAQRPEVGSRLVSWIWGCYTVGGIIAAGVGGPLADLGDSTKILWITFPFFLLPIIPALLGWVPEAKVSRCCMMCDDEGSDELTGEERVLLEASARKQVVAPDVPTVVADEAHHSVEKSVTVLHKSRIVILSVATSIAAIGTILVSLYGDNLDTIIYNATVVTALFIASFFVIPPAAAKANLFMFLKEFLYLQINGSIDYFYTADEKCVPGGPNFGYTFYQTYAMLATNGACMLAVIFFQKFLSGTRFRMVFWLTTLLKITVSLVDIVMVNRWNRDIGISDEITYMLGDAFMYQATTMIDFMPAAVLMSRLCPAGLESTMFALLAGFSNFGQNLGRSVGVVLAEHLDIRTVVPCNFDKLYLLIGIGHMLMPALLLPLSILLISDEPMQTDDDSKHRRGGASEPEESEEARPLYQEGGSSATTSPTTGKGPDYSLRAPSALRTSRAATRCSSRRRSVRFSMYGGDEIEVFYEIEDDLIGEGAGGMRRRRSTAADALRASLGLRQM</sequence>
<evidence type="ECO:0000256" key="1">
    <source>
        <dbReference type="ARBA" id="ARBA00004141"/>
    </source>
</evidence>
<feature type="transmembrane region" description="Helical" evidence="8">
    <location>
        <begin position="20"/>
        <end position="40"/>
    </location>
</feature>
<evidence type="ECO:0000256" key="4">
    <source>
        <dbReference type="ARBA" id="ARBA00022692"/>
    </source>
</evidence>
<gene>
    <name evidence="9" type="ORF">BSAL_64930</name>
</gene>
<keyword evidence="3" id="KW-0813">Transport</keyword>
<evidence type="ECO:0000313" key="9">
    <source>
        <dbReference type="EMBL" id="CUF69498.1"/>
    </source>
</evidence>
<feature type="transmembrane region" description="Helical" evidence="8">
    <location>
        <begin position="116"/>
        <end position="136"/>
    </location>
</feature>
<feature type="transmembrane region" description="Helical" evidence="8">
    <location>
        <begin position="503"/>
        <end position="526"/>
    </location>
</feature>
<feature type="transmembrane region" description="Helical" evidence="8">
    <location>
        <begin position="299"/>
        <end position="317"/>
    </location>
</feature>
<feature type="transmembrane region" description="Helical" evidence="8">
    <location>
        <begin position="434"/>
        <end position="452"/>
    </location>
</feature>
<evidence type="ECO:0000256" key="7">
    <source>
        <dbReference type="SAM" id="MobiDB-lite"/>
    </source>
</evidence>
<organism evidence="9 10">
    <name type="scientific">Bodo saltans</name>
    <name type="common">Flagellated protozoan</name>
    <dbReference type="NCBI Taxonomy" id="75058"/>
    <lineage>
        <taxon>Eukaryota</taxon>
        <taxon>Discoba</taxon>
        <taxon>Euglenozoa</taxon>
        <taxon>Kinetoplastea</taxon>
        <taxon>Metakinetoplastina</taxon>
        <taxon>Eubodonida</taxon>
        <taxon>Bodonidae</taxon>
        <taxon>Bodo</taxon>
    </lineage>
</organism>
<keyword evidence="5 8" id="KW-1133">Transmembrane helix</keyword>
<feature type="transmembrane region" description="Helical" evidence="8">
    <location>
        <begin position="91"/>
        <end position="110"/>
    </location>
</feature>
<feature type="transmembrane region" description="Helical" evidence="8">
    <location>
        <begin position="187"/>
        <end position="207"/>
    </location>
</feature>
<dbReference type="Gene3D" id="1.20.1250.20">
    <property type="entry name" value="MFS general substrate transporter like domains"/>
    <property type="match status" value="1"/>
</dbReference>
<evidence type="ECO:0000256" key="5">
    <source>
        <dbReference type="ARBA" id="ARBA00022989"/>
    </source>
</evidence>
<feature type="region of interest" description="Disordered" evidence="7">
    <location>
        <begin position="532"/>
        <end position="590"/>
    </location>
</feature>
<evidence type="ECO:0000256" key="3">
    <source>
        <dbReference type="ARBA" id="ARBA00022448"/>
    </source>
</evidence>
<feature type="transmembrane region" description="Helical" evidence="8">
    <location>
        <begin position="395"/>
        <end position="414"/>
    </location>
</feature>
<feature type="transmembrane region" description="Helical" evidence="8">
    <location>
        <begin position="366"/>
        <end position="383"/>
    </location>
</feature>
<evidence type="ECO:0000256" key="6">
    <source>
        <dbReference type="ARBA" id="ARBA00023136"/>
    </source>
</evidence>
<dbReference type="Proteomes" id="UP000051952">
    <property type="component" value="Unassembled WGS sequence"/>
</dbReference>
<dbReference type="OMA" id="WITCADL"/>
<feature type="transmembrane region" description="Helical" evidence="8">
    <location>
        <begin position="272"/>
        <end position="293"/>
    </location>
</feature>
<dbReference type="OrthoDB" id="754047at2759"/>
<dbReference type="InterPro" id="IPR036259">
    <property type="entry name" value="MFS_trans_sf"/>
</dbReference>
<name>A0A0S4INN8_BODSA</name>
<dbReference type="Pfam" id="PF03092">
    <property type="entry name" value="BT1"/>
    <property type="match status" value="1"/>
</dbReference>
<dbReference type="EMBL" id="CYKH01000385">
    <property type="protein sequence ID" value="CUF69498.1"/>
    <property type="molecule type" value="Genomic_DNA"/>
</dbReference>
<dbReference type="PANTHER" id="PTHR31585">
    <property type="entry name" value="FOLATE-BIOPTERIN TRANSPORTER 1, CHLOROPLASTIC"/>
    <property type="match status" value="1"/>
</dbReference>
<dbReference type="SUPFAM" id="SSF103473">
    <property type="entry name" value="MFS general substrate transporter"/>
    <property type="match status" value="1"/>
</dbReference>
<dbReference type="InterPro" id="IPR039309">
    <property type="entry name" value="BT1"/>
</dbReference>